<dbReference type="AlphaFoldDB" id="A0A7R9LBY4"/>
<evidence type="ECO:0000313" key="2">
    <source>
        <dbReference type="Proteomes" id="UP000728032"/>
    </source>
</evidence>
<gene>
    <name evidence="1" type="ORF">ONB1V03_LOCUS1634</name>
</gene>
<reference evidence="1" key="1">
    <citation type="submission" date="2020-11" db="EMBL/GenBank/DDBJ databases">
        <authorList>
            <person name="Tran Van P."/>
        </authorList>
    </citation>
    <scope>NUCLEOTIDE SEQUENCE</scope>
</reference>
<dbReference type="EMBL" id="OC915139">
    <property type="protein sequence ID" value="CAD7638856.1"/>
    <property type="molecule type" value="Genomic_DNA"/>
</dbReference>
<keyword evidence="2" id="KW-1185">Reference proteome</keyword>
<accession>A0A7R9LBY4</accession>
<dbReference type="OrthoDB" id="6343941at2759"/>
<evidence type="ECO:0000313" key="1">
    <source>
        <dbReference type="EMBL" id="CAD7638856.1"/>
    </source>
</evidence>
<organism evidence="1">
    <name type="scientific">Oppiella nova</name>
    <dbReference type="NCBI Taxonomy" id="334625"/>
    <lineage>
        <taxon>Eukaryota</taxon>
        <taxon>Metazoa</taxon>
        <taxon>Ecdysozoa</taxon>
        <taxon>Arthropoda</taxon>
        <taxon>Chelicerata</taxon>
        <taxon>Arachnida</taxon>
        <taxon>Acari</taxon>
        <taxon>Acariformes</taxon>
        <taxon>Sarcoptiformes</taxon>
        <taxon>Oribatida</taxon>
        <taxon>Brachypylina</taxon>
        <taxon>Oppioidea</taxon>
        <taxon>Oppiidae</taxon>
        <taxon>Oppiella</taxon>
    </lineage>
</organism>
<name>A0A7R9LBY4_9ACAR</name>
<protein>
    <submittedName>
        <fullName evidence="1">Uncharacterized protein</fullName>
    </submittedName>
</protein>
<dbReference type="Proteomes" id="UP000728032">
    <property type="component" value="Unassembled WGS sequence"/>
</dbReference>
<proteinExistence type="predicted"/>
<dbReference type="EMBL" id="CAJPVJ010000314">
    <property type="protein sequence ID" value="CAG2162033.1"/>
    <property type="molecule type" value="Genomic_DNA"/>
</dbReference>
<sequence>MYVHHLIHALRLQAIDVPDQTQAGETQYLPMPGIRVDLSRSGPHSVFLKNINLSSAGVYSHKSVVSPFGQTYHECCDQQFV</sequence>